<protein>
    <submittedName>
        <fullName evidence="1">Uncharacterized protein</fullName>
    </submittedName>
</protein>
<accession>A0ACC1SWC6</accession>
<gene>
    <name evidence="1" type="ORF">NM688_g5377</name>
</gene>
<sequence>MAPYRTHTLLSSSSICAFLLLSPSLINADLPLVDFNRMGKVGLAGAFAGLDLFSNSSTSVSLDPSTSTLLSRSSDGELTRLGSTNSGGSILATCALGDTLYVAGRFNSLGGVSVNNIAAYDPSSGTFSALGSSGPDADVLTLFCDSTRQNLWAGGRFSSPAPGVAVWNPSSSSWSAPPFGGLTGAASEVSSITTNASQSSLFFSGSFVTAFGNGTRPINGSNNPNVPFSAGATPFSSSLVPVPLDNAQITASPTTTEAGFDNVTDILCPAGPDGPDNTWFAQDGGKAVITVRKFAFLSASGIRLGNTFLNRSTVAFSVTTIPDNTVRELHYTDPHTGQNATCTDPCPLLADPTIPYQDFLFDNAANVTGFQLTLEQWNGDGPGLHLLQLLSTGAFASAITSDNGQSCFAPNPSNTTQTGNWTEKDADTDIPGTTQDVLVSTVAVGDGLPPSVTTVSQQNTDDATTLIYSGPVVPSSDSFSMTVTMALADQPAGSGQDGQYELVADRVQLVLTSANVTGTTTTAAPGTSGSGETGFGFFEWPLSSTTSVNATGVLPNGTQTALDEIGVEVLNSLGGGSNVLPTGAVISAVAHHPSGSIILGGSFQLSAGAASGSSNIVVFKNGNLSSMSSNGLNGPVTSMLLDGDILYVGGSFTDTKSASTQGKLGGVAMYNVPQDQWTPLQTGLAGSVSSLALAEDAVLVAGNFTGINGGEGGFLVGQMTLVGNSTAPSKGETQSQVVAGNVAASLQFGAPGFVMLQNGGSNGVPDIMPLQAQLGGGSALSSSPSVSKRHHPHTRRSPIAWIPRIGNLFKRQNSGNTLAPLPSPSPAIAPAVLAGAYWTNSSSSHEVVILGGNFSFTSSSGASSVNVAIYDPQAGTLTAIQGSQVNGTVRSLLVQGDDLFVGGTFTVGGTNFNGFAVYNLAEQEWDATASQPLQGSSGAAVVVRSITSSPSQDNTLIVAGSFAQAGSVTCRAVCAYNIPGKSWSALGSGIQGEVSAVDYAGSSLNSIVVAGSLALADGTGTNVASFAIANQSWSAVGNSGDLPGPVTAMDVNDGNSSSIFAAGKTTDGSNSFLFFWNGQTWSSVGSGFEGSLDVSQLTMVPLQNTHSANSIIEPDRMLWISGTLSDTTFGNASSALFDGQQIIPYIVSSSSSGSPGMIAALIHSFATFSFTQHHFLATGIVILISIAISAGVVFLLALIGIIWTIFARKDERVEKLDAADFDDDDSTTHRPSSLLEHINAATRTTIIGQSPFPQDSEKEAEAAAMDVDAGGSFRADTPSDTTGGVLGTEEIRPARARFSFEAENDGELPMFTGQEVEILDDRDTAWWYARDPRTGREGVIPAAYVY</sequence>
<comment type="caution">
    <text evidence="1">The sequence shown here is derived from an EMBL/GenBank/DDBJ whole genome shotgun (WGS) entry which is preliminary data.</text>
</comment>
<organism evidence="1 2">
    <name type="scientific">Phlebia brevispora</name>
    <dbReference type="NCBI Taxonomy" id="194682"/>
    <lineage>
        <taxon>Eukaryota</taxon>
        <taxon>Fungi</taxon>
        <taxon>Dikarya</taxon>
        <taxon>Basidiomycota</taxon>
        <taxon>Agaricomycotina</taxon>
        <taxon>Agaricomycetes</taxon>
        <taxon>Polyporales</taxon>
        <taxon>Meruliaceae</taxon>
        <taxon>Phlebia</taxon>
    </lineage>
</organism>
<proteinExistence type="predicted"/>
<dbReference type="Proteomes" id="UP001148662">
    <property type="component" value="Unassembled WGS sequence"/>
</dbReference>
<reference evidence="1" key="1">
    <citation type="submission" date="2022-07" db="EMBL/GenBank/DDBJ databases">
        <title>Genome Sequence of Phlebia brevispora.</title>
        <authorList>
            <person name="Buettner E."/>
        </authorList>
    </citation>
    <scope>NUCLEOTIDE SEQUENCE</scope>
    <source>
        <strain evidence="1">MPL23</strain>
    </source>
</reference>
<keyword evidence="2" id="KW-1185">Reference proteome</keyword>
<name>A0ACC1SWC6_9APHY</name>
<evidence type="ECO:0000313" key="1">
    <source>
        <dbReference type="EMBL" id="KAJ3547650.1"/>
    </source>
</evidence>
<evidence type="ECO:0000313" key="2">
    <source>
        <dbReference type="Proteomes" id="UP001148662"/>
    </source>
</evidence>
<dbReference type="EMBL" id="JANHOG010000984">
    <property type="protein sequence ID" value="KAJ3547650.1"/>
    <property type="molecule type" value="Genomic_DNA"/>
</dbReference>